<feature type="transmembrane region" description="Helical" evidence="2">
    <location>
        <begin position="223"/>
        <end position="240"/>
    </location>
</feature>
<evidence type="ECO:0000313" key="4">
    <source>
        <dbReference type="Proteomes" id="UP001144673"/>
    </source>
</evidence>
<dbReference type="Proteomes" id="UP001144673">
    <property type="component" value="Chromosome 4"/>
</dbReference>
<gene>
    <name evidence="3" type="ORF">LMH87_011451</name>
</gene>
<keyword evidence="2" id="KW-0812">Transmembrane</keyword>
<sequence>MLEGEPAKGLLAHTPLIPSWTSNPIPYLSLSAGGLLALADLNTVAQRTAITGGSSWLDALVLAPGLHYQQAADALDSPSNSSSSKSLTAALGVDIAAVETRPDGTEVRRYVVRNAAMVHYLQRLWGSAADADEDDGGGVETVTINVGMARKKNSDDAERILRRGMAMIRQRRLRATKQAAQHHAHGTDIFELDWLSHVFYILSPVLTVTAVTLMVLLSDYWGLAFILALMVSRLLNIFTIRKRSRPAPALPSPAQIAARMFGPVPESRPTEYVIALGSRRRVVLRGLADDLQALTTRAWLRGKTPLDGYCEAASKLVVYMVAALSGNLTQAGALVLMTLLLLSAGLLGLSNAHIRGLQMHGRVARPERQQAQVVDKERDLDSLDLEQGQRDGIPVEDVRRR</sequence>
<accession>A0A9W8Q9Z0</accession>
<feature type="compositionally biased region" description="Basic and acidic residues" evidence="1">
    <location>
        <begin position="368"/>
        <end position="381"/>
    </location>
</feature>
<proteinExistence type="predicted"/>
<organism evidence="3 4">
    <name type="scientific">Akanthomyces muscarius</name>
    <name type="common">Entomopathogenic fungus</name>
    <name type="synonym">Lecanicillium muscarium</name>
    <dbReference type="NCBI Taxonomy" id="2231603"/>
    <lineage>
        <taxon>Eukaryota</taxon>
        <taxon>Fungi</taxon>
        <taxon>Dikarya</taxon>
        <taxon>Ascomycota</taxon>
        <taxon>Pezizomycotina</taxon>
        <taxon>Sordariomycetes</taxon>
        <taxon>Hypocreomycetidae</taxon>
        <taxon>Hypocreales</taxon>
        <taxon>Cordycipitaceae</taxon>
        <taxon>Akanthomyces</taxon>
    </lineage>
</organism>
<evidence type="ECO:0000256" key="2">
    <source>
        <dbReference type="SAM" id="Phobius"/>
    </source>
</evidence>
<name>A0A9W8Q9Z0_AKAMU</name>
<keyword evidence="2" id="KW-1133">Transmembrane helix</keyword>
<feature type="region of interest" description="Disordered" evidence="1">
    <location>
        <begin position="368"/>
        <end position="401"/>
    </location>
</feature>
<feature type="transmembrane region" description="Helical" evidence="2">
    <location>
        <begin position="331"/>
        <end position="349"/>
    </location>
</feature>
<keyword evidence="2" id="KW-0472">Membrane</keyword>
<dbReference type="GeneID" id="80898610"/>
<protein>
    <submittedName>
        <fullName evidence="3">Uncharacterized protein</fullName>
    </submittedName>
</protein>
<dbReference type="KEGG" id="amus:LMH87_011451"/>
<dbReference type="RefSeq" id="XP_056052428.1">
    <property type="nucleotide sequence ID" value="XM_056200595.1"/>
</dbReference>
<feature type="transmembrane region" description="Helical" evidence="2">
    <location>
        <begin position="198"/>
        <end position="217"/>
    </location>
</feature>
<evidence type="ECO:0000256" key="1">
    <source>
        <dbReference type="SAM" id="MobiDB-lite"/>
    </source>
</evidence>
<comment type="caution">
    <text evidence="3">The sequence shown here is derived from an EMBL/GenBank/DDBJ whole genome shotgun (WGS) entry which is preliminary data.</text>
</comment>
<dbReference type="AlphaFoldDB" id="A0A9W8Q9Z0"/>
<keyword evidence="4" id="KW-1185">Reference proteome</keyword>
<reference evidence="3" key="1">
    <citation type="journal article" date="2023" name="Access Microbiol">
        <title>De-novo genome assembly for Akanthomyces muscarius, a biocontrol agent of insect agricultural pests.</title>
        <authorList>
            <person name="Erdos Z."/>
            <person name="Studholme D.J."/>
            <person name="Raymond B."/>
            <person name="Sharma M."/>
        </authorList>
    </citation>
    <scope>NUCLEOTIDE SEQUENCE</scope>
    <source>
        <strain evidence="3">Ve6</strain>
    </source>
</reference>
<dbReference type="EMBL" id="JAJHUN010000009">
    <property type="protein sequence ID" value="KAJ4150714.1"/>
    <property type="molecule type" value="Genomic_DNA"/>
</dbReference>
<evidence type="ECO:0000313" key="3">
    <source>
        <dbReference type="EMBL" id="KAJ4150714.1"/>
    </source>
</evidence>